<accession>A0A9Q3DW32</accession>
<evidence type="ECO:0000313" key="1">
    <source>
        <dbReference type="EMBL" id="MBW0508908.1"/>
    </source>
</evidence>
<gene>
    <name evidence="1" type="ORF">O181_048623</name>
</gene>
<reference evidence="1" key="1">
    <citation type="submission" date="2021-03" db="EMBL/GenBank/DDBJ databases">
        <title>Draft genome sequence of rust myrtle Austropuccinia psidii MF-1, a brazilian biotype.</title>
        <authorList>
            <person name="Quecine M.C."/>
            <person name="Pachon D.M.R."/>
            <person name="Bonatelli M.L."/>
            <person name="Correr F.H."/>
            <person name="Franceschini L.M."/>
            <person name="Leite T.F."/>
            <person name="Margarido G.R.A."/>
            <person name="Almeida C.A."/>
            <person name="Ferrarezi J.A."/>
            <person name="Labate C.A."/>
        </authorList>
    </citation>
    <scope>NUCLEOTIDE SEQUENCE</scope>
    <source>
        <strain evidence="1">MF-1</strain>
    </source>
</reference>
<sequence>MPTLPFALQFNRNLNPEDWKDMDQVLQLHQLLKDISQCSMDNKRFNLASYWEELGASCQKICLNEIDFRDLMVITKGWNPTRKFRILEVSANRIRENQATSKAIEEQLTHTGHTQIPSGSQEKTRIKGQKQDLFQPKVERVRPNDSEAVGFDERSSKEPEFVVNNSRISTPINRNTNPTHIEHNVVTPESNLNSDALWLQMSQFSEKTQKQFAELQTSQERIKTLAASMDKTVTTLQEGHVQLSKASEETNKRLDQVFEEQHHSKRDRNFLDQDINKLFNVYHKMKPQIQGHVMDNPYHQEDIKTHFSLENKERSPSKYQYGDNMSYSEKEALKQLPEASSWPKFSGKGEYDHMELIDYIYRLFIDVKAYQDTGLLLDSIQNSKDMLIFGTQR</sequence>
<name>A0A9Q3DW32_9BASI</name>
<organism evidence="1 2">
    <name type="scientific">Austropuccinia psidii MF-1</name>
    <dbReference type="NCBI Taxonomy" id="1389203"/>
    <lineage>
        <taxon>Eukaryota</taxon>
        <taxon>Fungi</taxon>
        <taxon>Dikarya</taxon>
        <taxon>Basidiomycota</taxon>
        <taxon>Pucciniomycotina</taxon>
        <taxon>Pucciniomycetes</taxon>
        <taxon>Pucciniales</taxon>
        <taxon>Sphaerophragmiaceae</taxon>
        <taxon>Austropuccinia</taxon>
    </lineage>
</organism>
<evidence type="ECO:0000313" key="2">
    <source>
        <dbReference type="Proteomes" id="UP000765509"/>
    </source>
</evidence>
<proteinExistence type="predicted"/>
<dbReference type="AlphaFoldDB" id="A0A9Q3DW32"/>
<keyword evidence="2" id="KW-1185">Reference proteome</keyword>
<dbReference type="Proteomes" id="UP000765509">
    <property type="component" value="Unassembled WGS sequence"/>
</dbReference>
<comment type="caution">
    <text evidence="1">The sequence shown here is derived from an EMBL/GenBank/DDBJ whole genome shotgun (WGS) entry which is preliminary data.</text>
</comment>
<protein>
    <submittedName>
        <fullName evidence="1">Uncharacterized protein</fullName>
    </submittedName>
</protein>
<dbReference type="EMBL" id="AVOT02020612">
    <property type="protein sequence ID" value="MBW0508908.1"/>
    <property type="molecule type" value="Genomic_DNA"/>
</dbReference>